<evidence type="ECO:0000256" key="4">
    <source>
        <dbReference type="ARBA" id="ARBA00022853"/>
    </source>
</evidence>
<dbReference type="InterPro" id="IPR013083">
    <property type="entry name" value="Znf_RING/FYVE/PHD"/>
</dbReference>
<evidence type="ECO:0000256" key="3">
    <source>
        <dbReference type="ARBA" id="ARBA00022833"/>
    </source>
</evidence>
<accession>A0A2P2J939</accession>
<keyword evidence="2" id="KW-0863">Zinc-finger</keyword>
<dbReference type="Gene3D" id="3.30.40.10">
    <property type="entry name" value="Zinc/RING finger domain, C3HC4 (zinc finger)"/>
    <property type="match status" value="1"/>
</dbReference>
<dbReference type="PANTHER" id="PTHR10333:SF42">
    <property type="entry name" value="INHIBITOR OF GROWTH PROTEIN 5"/>
    <property type="match status" value="1"/>
</dbReference>
<dbReference type="AlphaFoldDB" id="A0A2P2J939"/>
<dbReference type="SUPFAM" id="SSF57903">
    <property type="entry name" value="FYVE/PHD zinc finger"/>
    <property type="match status" value="1"/>
</dbReference>
<keyword evidence="1" id="KW-0479">Metal-binding</keyword>
<evidence type="ECO:0008006" key="6">
    <source>
        <dbReference type="Google" id="ProtNLM"/>
    </source>
</evidence>
<dbReference type="GO" id="GO:0006325">
    <property type="term" value="P:chromatin organization"/>
    <property type="evidence" value="ECO:0007669"/>
    <property type="project" value="UniProtKB-KW"/>
</dbReference>
<keyword evidence="4" id="KW-0156">Chromatin regulator</keyword>
<organism evidence="5">
    <name type="scientific">Rhizophora mucronata</name>
    <name type="common">Asiatic mangrove</name>
    <dbReference type="NCBI Taxonomy" id="61149"/>
    <lineage>
        <taxon>Eukaryota</taxon>
        <taxon>Viridiplantae</taxon>
        <taxon>Streptophyta</taxon>
        <taxon>Embryophyta</taxon>
        <taxon>Tracheophyta</taxon>
        <taxon>Spermatophyta</taxon>
        <taxon>Magnoliopsida</taxon>
        <taxon>eudicotyledons</taxon>
        <taxon>Gunneridae</taxon>
        <taxon>Pentapetalae</taxon>
        <taxon>rosids</taxon>
        <taxon>fabids</taxon>
        <taxon>Malpighiales</taxon>
        <taxon>Rhizophoraceae</taxon>
        <taxon>Rhizophora</taxon>
    </lineage>
</organism>
<dbReference type="EMBL" id="GGEC01009496">
    <property type="protein sequence ID" value="MBW89979.1"/>
    <property type="molecule type" value="Transcribed_RNA"/>
</dbReference>
<keyword evidence="3" id="KW-0862">Zinc</keyword>
<dbReference type="InterPro" id="IPR011011">
    <property type="entry name" value="Znf_FYVE_PHD"/>
</dbReference>
<evidence type="ECO:0000313" key="5">
    <source>
        <dbReference type="EMBL" id="MBW89979.1"/>
    </source>
</evidence>
<dbReference type="PANTHER" id="PTHR10333">
    <property type="entry name" value="INHIBITOR OF GROWTH PROTEIN"/>
    <property type="match status" value="1"/>
</dbReference>
<dbReference type="GO" id="GO:0005634">
    <property type="term" value="C:nucleus"/>
    <property type="evidence" value="ECO:0007669"/>
    <property type="project" value="TreeGrafter"/>
</dbReference>
<evidence type="ECO:0000256" key="2">
    <source>
        <dbReference type="ARBA" id="ARBA00022771"/>
    </source>
</evidence>
<protein>
    <recommendedName>
        <fullName evidence="6">PHD-type domain-containing protein</fullName>
    </recommendedName>
</protein>
<dbReference type="GO" id="GO:0008270">
    <property type="term" value="F:zinc ion binding"/>
    <property type="evidence" value="ECO:0007669"/>
    <property type="project" value="UniProtKB-KW"/>
</dbReference>
<reference evidence="5" key="1">
    <citation type="submission" date="2018-02" db="EMBL/GenBank/DDBJ databases">
        <title>Rhizophora mucronata_Transcriptome.</title>
        <authorList>
            <person name="Meera S.P."/>
            <person name="Sreeshan A."/>
            <person name="Augustine A."/>
        </authorList>
    </citation>
    <scope>NUCLEOTIDE SEQUENCE</scope>
    <source>
        <tissue evidence="5">Leaf</tissue>
    </source>
</reference>
<dbReference type="InterPro" id="IPR028651">
    <property type="entry name" value="ING_fam"/>
</dbReference>
<name>A0A2P2J939_RHIMU</name>
<proteinExistence type="predicted"/>
<evidence type="ECO:0000256" key="1">
    <source>
        <dbReference type="ARBA" id="ARBA00022723"/>
    </source>
</evidence>
<sequence length="55" mass="6389">MILAGRFQTNTHVCIIPLQCQGGEWFHYSCVGLTPETRFKGKWYCPTCRMLPHCQ</sequence>